<dbReference type="GO" id="GO:0016459">
    <property type="term" value="C:myosin complex"/>
    <property type="evidence" value="ECO:0007669"/>
    <property type="project" value="UniProtKB-KW"/>
</dbReference>
<evidence type="ECO:0000256" key="2">
    <source>
        <dbReference type="ARBA" id="ARBA00022443"/>
    </source>
</evidence>
<feature type="domain" description="MyTH4" evidence="14">
    <location>
        <begin position="2052"/>
        <end position="2205"/>
    </location>
</feature>
<keyword evidence="3" id="KW-0963">Cytoplasm</keyword>
<dbReference type="Pfam" id="PF00784">
    <property type="entry name" value="MyTH4"/>
    <property type="match status" value="2"/>
</dbReference>
<comment type="similarity">
    <text evidence="11">Belongs to the TRAFAC class myosin-kinesin ATPase superfamily. Myosin family.</text>
</comment>
<sequence>NIGGKHKVERGKKEKLDEKQQNSKGANVNQDSSDTKDGKNKKKSEPSKQEKNASSAKSKLFNLNKGKKDEVDTEEDENRKGKTAKKAKAIQKKEQKVLPSKEVRKGTGNNEGINKAVKSKPVSKNVQAITDKMSITVTTDAKQRKSKILETDEESDKSDSEEENSEHDSENTEGSEDAKKEAECTEESGHSESGESSNEVETCDTENEVEGMGQENRPSDVLRRKGFKSREGLYGNDNKKSLSLGGTPMEKEDHRKDVISSFYEEEADREVARLMGGDAFPSAMEVHWAQDHPLRSDPKDWLRAETLLPHQTVEKLSKWSTNQEIERPQIIPTNNGRGPWEAEDSVQNMLESRLTSTQTYIGNMLLSVNPFKPLSIYSEELGQKYQGKSQQCNPPHVYAIAEAAYFQSQNSTQEQCIVISGQSGSGKTEAAKRIMQYLSGINLKLSSHMLQPMDVLPILESFGNAKTILNDNSSRFGKYLHIHIRHGVVVGTSLSQYLLEKSRIVFQAHGERNYHVFYEMLAGLNDWDKQELYLQGAETYFYLNQSESHEVARIFSEAEARRVGSLLHVSAEALQTIITHRVTVSTSLLSSLCFLWFIACSYNPRECLVYPVQETTYDRIYSPLSVESAIESRDAIAKALYSVLFDWLLERINEWLIPTEMDSTVGIVDIYGFEDLGVNSFEQLCINFANEQLQQFVNKAVVSQEQASEEYSAEQIQWYPVTLQDFHSCLELISARPHGILRILDDQTCLPQATDHTFLQKCHYHHGGNPYYTKPKIPLPVFTIYHYAGPVHNFLNKNRDQFRPEVLELFARSRLKMVSDLFRKVQEGYLQQKELGLRARGPRQQAATVASHFQQSLSELVARLERCKTTFVRCFKPNYMKLPGVFDVDYMTLQLRHAGILEAIHIRKEGFPVRIPFCLFMERYGVLLPQHQLELSEKDQVVALLDTIPDVEAGEYQLGLTKVFLKEMLYRKVEDRWKSTQTWAAVTIQRNIRGFICRRNFRFFKQKAIVLQAHIRGHQTRKYYKRLKQSLTQFWATMMITRNTIKRQQWRDVGMLEIPAELSARLRGLNGQQHSSSVREVAPPQVKAEHDLSLPLDINNFPFSRYVSTFLKNGWCQAHGYPLQRPLTSLEPEDARTALEINKLILRFSGDSDLVSWQEQMLGNYIIEKGQARPSLRDEILAQLAFHTWGQEDREVALRGWLLTACCLSSFTPSPTMDKPLLNAFLEYAPPIAAAVPKLCSHMTLLVASIRYVSDRGPGEYRALCQHKLLTALQQPAPACRVQPTTQLEWTANQRRGKMVLDVHTFIEEKLTAEVESWTTGEQLASWLLKFRGLPDAPRGWSVSLLAGEGWTDLAGCDYVMDLLAGAEADVPHSQPPTSTKYLFSSQGDGWVPSNITSRSIRTVLRYGMMLSPDVDDIIPPAPSVQAPTLPSTEPSRNTNSYSSTEGSRSRQIDTFVDDLFEPVLDQDVPDAERMAMLNRRMRGGVSNMPTAGIRKHLRNACKSCDVQLPDYAYDVWNDATGILNASDAIHALMHLFACCTASLMPAAMPQPLPAADPQQAQQMTLQAMTLSQQQHQEQMQKRQRQEQASKRERQRQETSPAPAPEASRAPERTMPKTTPKTAPKLAPKITPSEMTSSSPPACSVLEPEADEDISCPESFKEKRDFFQKIAPPPPEKARVNRALVKTQAPKPEPSSHIREIIKQYNKRPLPNPEPLEPVRIPIRSFVKKTDPKEEALAILRANGPPVPVNVFYPREKFNHPYVLNLLSGFHVGISISSVHDDTTKKRIVMAARDNWTNYFSRLFPATGGDWGDTEVLGISHRAIRLLKVIRASGINPKHLKVLRSYSYAEVLSVEQKGPGLVEFSLTNEQLELRSPQAPQIVAMVLFFISELLKDSGHVIALKSYMTDDKSLLSFQKGDIIKLLPMEKAQEGWKFGSIGGRCGLFPSELTQPTAPPDYHCFQIDRREELRKSFRGAASPALSQSPSGKHHQESINPTYPVGKFEGSAPSSVRGPNIDGQEFAMVEFAMKYFRESATRLGWKGVTAEGKSCSELVQHTKESLIYYADNELNELSAQCFMNVMWFMGDQPLTKHLTEGDCLNSILQLGKEKEFLRDEIYCQVIKQTTMNSRRESCILGWRLLSLVMGFFPCSNTLKPYVMQHLQYCTQDSTNPYQELSRICQENLMRSLIYGGRRYVPSHVEIRAILASRNSRRVPVILPGGVEFPCKIRSFSVSSAAFSTRAFRFGVMTQHPVDQGGDRSGPCFACRCVSLCGFMCCVFVQVALDVMTDLCAEIGVLNPREIKEFSVQANQDQGETVRPIHPDEYLFDFLLDDSSIILSFRRIIWTTPLHFENDLFLEFHYQQVLPLSLWKTRDELTVLLHVLADYLDGKLLPRNGSSGQQQILELAVIQHQMLGFNSEPTQRELRGYLPQPERSSTDLQQLHAAMVRQLASIPLLSPRDAKIRFLEILSTLPLFASNMYLAQKVSHHNCPSPCLVAVNDNAISFLHPKTQEVAMKIPLSEVQTLHSLSLKKEKSPKIEIKYGNATNPKTVVTHLKQAKELCHTIAIIMEELVRPAASSTRSRPPTRTPSPRQQMAMQ</sequence>
<feature type="compositionally biased region" description="Basic and acidic residues" evidence="12">
    <location>
        <begin position="217"/>
        <end position="231"/>
    </location>
</feature>
<dbReference type="InterPro" id="IPR036961">
    <property type="entry name" value="Kinesin_motor_dom_sf"/>
</dbReference>
<evidence type="ECO:0000256" key="10">
    <source>
        <dbReference type="PROSITE-ProRule" id="PRU00192"/>
    </source>
</evidence>
<name>A0A0P7X8D1_SCLFO</name>
<dbReference type="PANTHER" id="PTHR22692">
    <property type="entry name" value="MYOSIN VII, XV"/>
    <property type="match status" value="1"/>
</dbReference>
<dbReference type="CDD" id="cd14473">
    <property type="entry name" value="FERM_B-lobe"/>
    <property type="match status" value="1"/>
</dbReference>
<feature type="compositionally biased region" description="Polar residues" evidence="12">
    <location>
        <begin position="122"/>
        <end position="140"/>
    </location>
</feature>
<evidence type="ECO:0000259" key="14">
    <source>
        <dbReference type="PROSITE" id="PS51016"/>
    </source>
</evidence>
<evidence type="ECO:0000256" key="1">
    <source>
        <dbReference type="ARBA" id="ARBA00004496"/>
    </source>
</evidence>
<feature type="compositionally biased region" description="Low complexity" evidence="12">
    <location>
        <begin position="1556"/>
        <end position="1578"/>
    </location>
</feature>
<feature type="compositionally biased region" description="Acidic residues" evidence="12">
    <location>
        <begin position="151"/>
        <end position="165"/>
    </location>
</feature>
<dbReference type="Pfam" id="PF00063">
    <property type="entry name" value="Myosin_head"/>
    <property type="match status" value="2"/>
</dbReference>
<dbReference type="GO" id="GO:0005524">
    <property type="term" value="F:ATP binding"/>
    <property type="evidence" value="ECO:0007669"/>
    <property type="project" value="UniProtKB-UniRule"/>
</dbReference>
<evidence type="ECO:0000256" key="3">
    <source>
        <dbReference type="ARBA" id="ARBA00022490"/>
    </source>
</evidence>
<evidence type="ECO:0000256" key="4">
    <source>
        <dbReference type="ARBA" id="ARBA00022737"/>
    </source>
</evidence>
<feature type="domain" description="Myosin motor" evidence="15">
    <location>
        <begin position="359"/>
        <end position="978"/>
    </location>
</feature>
<evidence type="ECO:0000256" key="9">
    <source>
        <dbReference type="ARBA" id="ARBA00023203"/>
    </source>
</evidence>
<dbReference type="InterPro" id="IPR000857">
    <property type="entry name" value="MyTH4_dom"/>
</dbReference>
<dbReference type="GO" id="GO:0003779">
    <property type="term" value="F:actin binding"/>
    <property type="evidence" value="ECO:0007669"/>
    <property type="project" value="UniProtKB-KW"/>
</dbReference>
<dbReference type="SMART" id="SM00015">
    <property type="entry name" value="IQ"/>
    <property type="match status" value="2"/>
</dbReference>
<dbReference type="InterPro" id="IPR027417">
    <property type="entry name" value="P-loop_NTPase"/>
</dbReference>
<dbReference type="Gene3D" id="1.20.58.530">
    <property type="match status" value="1"/>
</dbReference>
<feature type="region of interest" description="Disordered" evidence="12">
    <location>
        <begin position="1974"/>
        <end position="1993"/>
    </location>
</feature>
<dbReference type="InterPro" id="IPR036028">
    <property type="entry name" value="SH3-like_dom_sf"/>
</dbReference>
<feature type="domain" description="MyTH4" evidence="14">
    <location>
        <begin position="1118"/>
        <end position="1294"/>
    </location>
</feature>
<feature type="domain" description="SH3" evidence="13">
    <location>
        <begin position="1894"/>
        <end position="1955"/>
    </location>
</feature>
<evidence type="ECO:0000256" key="11">
    <source>
        <dbReference type="PROSITE-ProRule" id="PRU00782"/>
    </source>
</evidence>
<evidence type="ECO:0000256" key="5">
    <source>
        <dbReference type="ARBA" id="ARBA00022741"/>
    </source>
</evidence>
<proteinExistence type="inferred from homology"/>
<dbReference type="Gene3D" id="6.20.240.20">
    <property type="match status" value="1"/>
</dbReference>
<keyword evidence="2 10" id="KW-0728">SH3 domain</keyword>
<keyword evidence="5 11" id="KW-0547">Nucleotide-binding</keyword>
<feature type="compositionally biased region" description="Basic and acidic residues" evidence="12">
    <location>
        <begin position="91"/>
        <end position="105"/>
    </location>
</feature>
<dbReference type="PROSITE" id="PS51456">
    <property type="entry name" value="MYOSIN_MOTOR"/>
    <property type="match status" value="1"/>
</dbReference>
<dbReference type="Gene3D" id="2.30.30.40">
    <property type="entry name" value="SH3 Domains"/>
    <property type="match status" value="1"/>
</dbReference>
<feature type="region of interest" description="Disordered" evidence="12">
    <location>
        <begin position="1"/>
        <end position="253"/>
    </location>
</feature>
<protein>
    <submittedName>
        <fullName evidence="16">Unconventional myosin-XV-like</fullName>
    </submittedName>
</protein>
<accession>A0A0P7X8D1</accession>
<gene>
    <name evidence="16" type="ORF">Z043_108017</name>
</gene>
<dbReference type="PROSITE" id="PS50096">
    <property type="entry name" value="IQ"/>
    <property type="match status" value="2"/>
</dbReference>
<feature type="region of interest" description="Actin-binding" evidence="11">
    <location>
        <begin position="857"/>
        <end position="879"/>
    </location>
</feature>
<dbReference type="Gene3D" id="1.20.120.720">
    <property type="entry name" value="Myosin VI head, motor domain, U50 subdomain"/>
    <property type="match status" value="1"/>
</dbReference>
<dbReference type="Proteomes" id="UP000034805">
    <property type="component" value="Unassembled WGS sequence"/>
</dbReference>
<feature type="compositionally biased region" description="Polar residues" evidence="12">
    <location>
        <begin position="22"/>
        <end position="32"/>
    </location>
</feature>
<dbReference type="Gene3D" id="1.10.10.820">
    <property type="match status" value="1"/>
</dbReference>
<evidence type="ECO:0000313" key="17">
    <source>
        <dbReference type="Proteomes" id="UP000034805"/>
    </source>
</evidence>
<dbReference type="PROSITE" id="PS50002">
    <property type="entry name" value="SH3"/>
    <property type="match status" value="1"/>
</dbReference>
<dbReference type="InterPro" id="IPR051567">
    <property type="entry name" value="Unconventional_Myosin_ATPase"/>
</dbReference>
<dbReference type="InterPro" id="IPR019748">
    <property type="entry name" value="FERM_central"/>
</dbReference>
<dbReference type="PRINTS" id="PR00193">
    <property type="entry name" value="MYOSINHEAVY"/>
</dbReference>
<evidence type="ECO:0000256" key="12">
    <source>
        <dbReference type="SAM" id="MobiDB-lite"/>
    </source>
</evidence>
<evidence type="ECO:0000259" key="13">
    <source>
        <dbReference type="PROSITE" id="PS50002"/>
    </source>
</evidence>
<dbReference type="Pfam" id="PF07653">
    <property type="entry name" value="SH3_2"/>
    <property type="match status" value="1"/>
</dbReference>
<feature type="compositionally biased region" description="Basic and acidic residues" evidence="12">
    <location>
        <begin position="166"/>
        <end position="193"/>
    </location>
</feature>
<dbReference type="SMART" id="SM00326">
    <property type="entry name" value="SH3"/>
    <property type="match status" value="1"/>
</dbReference>
<dbReference type="Gene3D" id="3.40.850.10">
    <property type="entry name" value="Kinesin motor domain"/>
    <property type="match status" value="1"/>
</dbReference>
<reference evidence="16 17" key="1">
    <citation type="submission" date="2015-08" db="EMBL/GenBank/DDBJ databases">
        <title>The genome of the Asian arowana (Scleropages formosus).</title>
        <authorList>
            <person name="Tan M.H."/>
            <person name="Gan H.M."/>
            <person name="Croft L.J."/>
            <person name="Austin C.M."/>
        </authorList>
    </citation>
    <scope>NUCLEOTIDE SEQUENCE [LARGE SCALE GENOMIC DNA]</scope>
    <source>
        <strain evidence="16">Aro1</strain>
    </source>
</reference>
<feature type="compositionally biased region" description="Basic and acidic residues" evidence="12">
    <location>
        <begin position="1579"/>
        <end position="1597"/>
    </location>
</feature>
<dbReference type="SUPFAM" id="SSF52540">
    <property type="entry name" value="P-loop containing nucleoside triphosphate hydrolases"/>
    <property type="match status" value="1"/>
</dbReference>
<evidence type="ECO:0000256" key="7">
    <source>
        <dbReference type="ARBA" id="ARBA00023123"/>
    </source>
</evidence>
<keyword evidence="6 11" id="KW-0067">ATP-binding</keyword>
<keyword evidence="4" id="KW-0677">Repeat</keyword>
<evidence type="ECO:0000313" key="16">
    <source>
        <dbReference type="EMBL" id="KPP72940.1"/>
    </source>
</evidence>
<feature type="region of interest" description="Disordered" evidence="12">
    <location>
        <begin position="1553"/>
        <end position="1642"/>
    </location>
</feature>
<feature type="region of interest" description="Disordered" evidence="12">
    <location>
        <begin position="1418"/>
        <end position="1451"/>
    </location>
</feature>
<dbReference type="SMART" id="SM00139">
    <property type="entry name" value="MyTH4"/>
    <property type="match status" value="2"/>
</dbReference>
<feature type="non-terminal residue" evidence="16">
    <location>
        <position position="1"/>
    </location>
</feature>
<feature type="compositionally biased region" description="Low complexity" evidence="12">
    <location>
        <begin position="2575"/>
        <end position="2591"/>
    </location>
</feature>
<organism evidence="16 17">
    <name type="scientific">Scleropages formosus</name>
    <name type="common">Asian bonytongue</name>
    <name type="synonym">Osteoglossum formosum</name>
    <dbReference type="NCBI Taxonomy" id="113540"/>
    <lineage>
        <taxon>Eukaryota</taxon>
        <taxon>Metazoa</taxon>
        <taxon>Chordata</taxon>
        <taxon>Craniata</taxon>
        <taxon>Vertebrata</taxon>
        <taxon>Euteleostomi</taxon>
        <taxon>Actinopterygii</taxon>
        <taxon>Neopterygii</taxon>
        <taxon>Teleostei</taxon>
        <taxon>Osteoglossocephala</taxon>
        <taxon>Osteoglossomorpha</taxon>
        <taxon>Osteoglossiformes</taxon>
        <taxon>Osteoglossidae</taxon>
        <taxon>Scleropages</taxon>
    </lineage>
</organism>
<dbReference type="SMART" id="SM00242">
    <property type="entry name" value="MYSc"/>
    <property type="match status" value="1"/>
</dbReference>
<feature type="compositionally biased region" description="Basic and acidic residues" evidence="12">
    <location>
        <begin position="141"/>
        <end position="150"/>
    </location>
</feature>
<dbReference type="PROSITE" id="PS51016">
    <property type="entry name" value="MYTH4"/>
    <property type="match status" value="2"/>
</dbReference>
<evidence type="ECO:0000256" key="8">
    <source>
        <dbReference type="ARBA" id="ARBA00023175"/>
    </source>
</evidence>
<comment type="subcellular location">
    <subcellularLocation>
        <location evidence="1">Cytoplasm</location>
    </subcellularLocation>
</comment>
<feature type="compositionally biased region" description="Low complexity" evidence="12">
    <location>
        <begin position="1616"/>
        <end position="1632"/>
    </location>
</feature>
<dbReference type="SUPFAM" id="SSF50044">
    <property type="entry name" value="SH3-domain"/>
    <property type="match status" value="1"/>
</dbReference>
<feature type="region of interest" description="Disordered" evidence="12">
    <location>
        <begin position="2575"/>
        <end position="2597"/>
    </location>
</feature>
<feature type="compositionally biased region" description="Basic residues" evidence="12">
    <location>
        <begin position="1"/>
        <end position="10"/>
    </location>
</feature>
<feature type="compositionally biased region" description="Basic residues" evidence="12">
    <location>
        <begin position="81"/>
        <end position="90"/>
    </location>
</feature>
<dbReference type="InterPro" id="IPR001452">
    <property type="entry name" value="SH3_domain"/>
</dbReference>
<feature type="compositionally biased region" description="Polar residues" evidence="12">
    <location>
        <begin position="1426"/>
        <end position="1447"/>
    </location>
</feature>
<dbReference type="Gene3D" id="2.30.29.30">
    <property type="entry name" value="Pleckstrin-homology domain (PH domain)/Phosphotyrosine-binding domain (PTB)"/>
    <property type="match status" value="1"/>
</dbReference>
<keyword evidence="7 11" id="KW-0518">Myosin</keyword>
<dbReference type="InterPro" id="IPR001609">
    <property type="entry name" value="Myosin_head_motor_dom-like"/>
</dbReference>
<dbReference type="EMBL" id="JARO02002329">
    <property type="protein sequence ID" value="KPP72940.1"/>
    <property type="molecule type" value="Genomic_DNA"/>
</dbReference>
<feature type="compositionally biased region" description="Basic and acidic residues" evidence="12">
    <location>
        <begin position="11"/>
        <end position="21"/>
    </location>
</feature>
<comment type="caution">
    <text evidence="16">The sequence shown here is derived from an EMBL/GenBank/DDBJ whole genome shotgun (WGS) entry which is preliminary data.</text>
</comment>
<dbReference type="GO" id="GO:0003774">
    <property type="term" value="F:cytoskeletal motor activity"/>
    <property type="evidence" value="ECO:0007669"/>
    <property type="project" value="UniProtKB-UniRule"/>
</dbReference>
<feature type="compositionally biased region" description="Basic and acidic residues" evidence="12">
    <location>
        <begin position="33"/>
        <end position="51"/>
    </location>
</feature>
<dbReference type="InterPro" id="IPR011993">
    <property type="entry name" value="PH-like_dom_sf"/>
</dbReference>
<dbReference type="Pfam" id="PF00612">
    <property type="entry name" value="IQ"/>
    <property type="match status" value="2"/>
</dbReference>
<evidence type="ECO:0000256" key="6">
    <source>
        <dbReference type="ARBA" id="ARBA00022840"/>
    </source>
</evidence>
<dbReference type="Gene3D" id="1.20.5.190">
    <property type="match status" value="1"/>
</dbReference>
<dbReference type="PANTHER" id="PTHR22692:SF16">
    <property type="entry name" value="MYOSIN XVB"/>
    <property type="match status" value="1"/>
</dbReference>
<evidence type="ECO:0000259" key="15">
    <source>
        <dbReference type="PROSITE" id="PS51456"/>
    </source>
</evidence>
<keyword evidence="8 11" id="KW-0505">Motor protein</keyword>
<dbReference type="Gene3D" id="1.25.40.530">
    <property type="entry name" value="MyTH4 domain"/>
    <property type="match status" value="2"/>
</dbReference>
<dbReference type="InterPro" id="IPR038185">
    <property type="entry name" value="MyTH4_dom_sf"/>
</dbReference>
<keyword evidence="9 11" id="KW-0009">Actin-binding</keyword>
<dbReference type="InterPro" id="IPR000048">
    <property type="entry name" value="IQ_motif_EF-hand-BS"/>
</dbReference>
<feature type="binding site" evidence="11">
    <location>
        <begin position="421"/>
        <end position="428"/>
    </location>
    <ligand>
        <name>ATP</name>
        <dbReference type="ChEBI" id="CHEBI:30616"/>
    </ligand>
</feature>